<reference evidence="10 11" key="1">
    <citation type="journal article" date="2012" name="ISME J.">
        <title>Genomic insights to SAR86, an abundant and uncultivated marine bacterial lineage.</title>
        <authorList>
            <person name="Dupont C.L."/>
            <person name="Rusch D.B."/>
            <person name="Yooseph S."/>
            <person name="Lombardo M.J."/>
            <person name="Richter R.A."/>
            <person name="Valas R."/>
            <person name="Novotny M."/>
            <person name="Yee-Greenbaum J."/>
            <person name="Selengut J.D."/>
            <person name="Haft D.H."/>
            <person name="Halpern A.L."/>
            <person name="Lasken R.S."/>
            <person name="Nealson K."/>
            <person name="Friedman R."/>
            <person name="Venter J.C."/>
        </authorList>
    </citation>
    <scope>NUCLEOTIDE SEQUENCE [LARGE SCALE GENOMIC DNA]</scope>
</reference>
<feature type="transmembrane region" description="Helical" evidence="9">
    <location>
        <begin position="74"/>
        <end position="95"/>
    </location>
</feature>
<dbReference type="EMBL" id="JH611165">
    <property type="protein sequence ID" value="EJP73544.1"/>
    <property type="molecule type" value="Genomic_DNA"/>
</dbReference>
<evidence type="ECO:0000256" key="8">
    <source>
        <dbReference type="ARBA" id="ARBA00026081"/>
    </source>
</evidence>
<evidence type="ECO:0000256" key="5">
    <source>
        <dbReference type="ARBA" id="ARBA00022692"/>
    </source>
</evidence>
<dbReference type="GO" id="GO:0015920">
    <property type="term" value="P:lipopolysaccharide transport"/>
    <property type="evidence" value="ECO:0007669"/>
    <property type="project" value="TreeGrafter"/>
</dbReference>
<keyword evidence="6 9" id="KW-1133">Transmembrane helix</keyword>
<evidence type="ECO:0000256" key="7">
    <source>
        <dbReference type="ARBA" id="ARBA00023136"/>
    </source>
</evidence>
<sequence>MNIVMHHTCLSMYKKNILYSYFNFDVLKNTLSILGIFLVLVVGSRLIGYFEEASMGNIDPNIIIKVLVLRLPDFINLLIPLSLFLGVILSVSRLYADKEIFGFLASGHSSIKLIKFLIPQLFILFFLTACISFFIAPYSKELSESYLSKNTFEDELKNIKPNELMIIPQNGFLKIKDKSNNFSFQDAILFIENNKQSQLIQGDAINFEEGNERIQIQVTDGVVFSIAEDGGVITSKFKSLNTNIKNSYEKPAVLTLQKIYDFENNKDKNISFNWNISIPISLLILSLLGVFISKVSPRKGRFSVILPGILVYILYLSLLIFARELMLTNEVFYMLGLWWVHGIFLFILLIYSWNDLGLKSLKR</sequence>
<evidence type="ECO:0000256" key="3">
    <source>
        <dbReference type="ARBA" id="ARBA00007725"/>
    </source>
</evidence>
<comment type="subunit">
    <text evidence="8">Component of the lipopolysaccharide transport and assembly complex. The LptBFG transporter is composed of two ATP-binding proteins (LptB) and two transmembrane proteins (LptF and LptG).</text>
</comment>
<keyword evidence="7 9" id="KW-0472">Membrane</keyword>
<dbReference type="PANTHER" id="PTHR33529">
    <property type="entry name" value="SLR0882 PROTEIN-RELATED"/>
    <property type="match status" value="1"/>
</dbReference>
<organism evidence="10 11">
    <name type="scientific">SAR86 cluster bacterium SAR86B</name>
    <dbReference type="NCBI Taxonomy" id="1123867"/>
    <lineage>
        <taxon>Bacteria</taxon>
        <taxon>Pseudomonadati</taxon>
        <taxon>Pseudomonadota</taxon>
        <taxon>Gammaproteobacteria</taxon>
        <taxon>SAR86 cluster</taxon>
    </lineage>
</organism>
<dbReference type="HOGENOM" id="CLU_028799_0_2_6"/>
<evidence type="ECO:0000256" key="2">
    <source>
        <dbReference type="ARBA" id="ARBA00004651"/>
    </source>
</evidence>
<feature type="transmembrane region" description="Helical" evidence="9">
    <location>
        <begin position="31"/>
        <end position="50"/>
    </location>
</feature>
<evidence type="ECO:0000313" key="10">
    <source>
        <dbReference type="EMBL" id="EJP73544.1"/>
    </source>
</evidence>
<dbReference type="AlphaFoldDB" id="J4KSZ1"/>
<name>J4KSZ1_9GAMM</name>
<dbReference type="GO" id="GO:0043190">
    <property type="term" value="C:ATP-binding cassette (ABC) transporter complex"/>
    <property type="evidence" value="ECO:0007669"/>
    <property type="project" value="TreeGrafter"/>
</dbReference>
<dbReference type="Pfam" id="PF03739">
    <property type="entry name" value="LptF_LptG"/>
    <property type="match status" value="1"/>
</dbReference>
<keyword evidence="5 9" id="KW-0812">Transmembrane</keyword>
<accession>J4KSZ1</accession>
<evidence type="ECO:0000256" key="1">
    <source>
        <dbReference type="ARBA" id="ARBA00002265"/>
    </source>
</evidence>
<feature type="transmembrane region" description="Helical" evidence="9">
    <location>
        <begin position="272"/>
        <end position="292"/>
    </location>
</feature>
<comment type="similarity">
    <text evidence="3">Belongs to the LptF/LptG family.</text>
</comment>
<feature type="transmembrane region" description="Helical" evidence="9">
    <location>
        <begin position="116"/>
        <end position="138"/>
    </location>
</feature>
<comment type="function">
    <text evidence="1">Part of the ABC transporter complex LptBFG involved in the translocation of lipopolysaccharide (LPS) from the inner membrane to the outer membrane.</text>
</comment>
<evidence type="ECO:0000256" key="9">
    <source>
        <dbReference type="SAM" id="Phobius"/>
    </source>
</evidence>
<proteinExistence type="inferred from homology"/>
<feature type="transmembrane region" description="Helical" evidence="9">
    <location>
        <begin position="304"/>
        <end position="325"/>
    </location>
</feature>
<feature type="transmembrane region" description="Helical" evidence="9">
    <location>
        <begin position="331"/>
        <end position="353"/>
    </location>
</feature>
<gene>
    <name evidence="10" type="ORF">NT02SARS_0251</name>
</gene>
<dbReference type="Proteomes" id="UP000010116">
    <property type="component" value="Unassembled WGS sequence"/>
</dbReference>
<evidence type="ECO:0000256" key="6">
    <source>
        <dbReference type="ARBA" id="ARBA00022989"/>
    </source>
</evidence>
<evidence type="ECO:0000256" key="4">
    <source>
        <dbReference type="ARBA" id="ARBA00022475"/>
    </source>
</evidence>
<comment type="subcellular location">
    <subcellularLocation>
        <location evidence="2">Cell membrane</location>
        <topology evidence="2">Multi-pass membrane protein</topology>
    </subcellularLocation>
</comment>
<dbReference type="InterPro" id="IPR005495">
    <property type="entry name" value="LptG/LptF_permease"/>
</dbReference>
<protein>
    <submittedName>
        <fullName evidence="10">Permease YjgP/YjgQ family protein</fullName>
    </submittedName>
</protein>
<keyword evidence="4" id="KW-1003">Cell membrane</keyword>
<evidence type="ECO:0000313" key="11">
    <source>
        <dbReference type="Proteomes" id="UP000010116"/>
    </source>
</evidence>
<dbReference type="PANTHER" id="PTHR33529:SF7">
    <property type="entry name" value="LIPOPOLYSACCHARIDE EXPORT SYSTEM PERMEASE PROTEIN LPTF"/>
    <property type="match status" value="1"/>
</dbReference>